<dbReference type="OrthoDB" id="9802114at2"/>
<dbReference type="Proteomes" id="UP000265816">
    <property type="component" value="Unassembled WGS sequence"/>
</dbReference>
<dbReference type="EMBL" id="QWVT01000015">
    <property type="protein sequence ID" value="RID85865.1"/>
    <property type="molecule type" value="Genomic_DNA"/>
</dbReference>
<evidence type="ECO:0000313" key="4">
    <source>
        <dbReference type="Proteomes" id="UP000265816"/>
    </source>
</evidence>
<dbReference type="InterPro" id="IPR046342">
    <property type="entry name" value="CBS_dom_sf"/>
</dbReference>
<proteinExistence type="predicted"/>
<organism evidence="3 4">
    <name type="scientific">Mesobacillus zeae</name>
    <dbReference type="NCBI Taxonomy" id="1917180"/>
    <lineage>
        <taxon>Bacteria</taxon>
        <taxon>Bacillati</taxon>
        <taxon>Bacillota</taxon>
        <taxon>Bacilli</taxon>
        <taxon>Bacillales</taxon>
        <taxon>Bacillaceae</taxon>
        <taxon>Mesobacillus</taxon>
    </lineage>
</organism>
<dbReference type="AlphaFoldDB" id="A0A398B7C9"/>
<dbReference type="InterPro" id="IPR000644">
    <property type="entry name" value="CBS_dom"/>
</dbReference>
<evidence type="ECO:0000256" key="1">
    <source>
        <dbReference type="PROSITE-ProRule" id="PRU00703"/>
    </source>
</evidence>
<sequence length="70" mass="7633">MKIEAVMTKEVESCQPHTPIHAVSKKMKELDVGVMPICEQYQLVGLATDRDLVVNAVAAQIPLDSPISKS</sequence>
<keyword evidence="4" id="KW-1185">Reference proteome</keyword>
<reference evidence="3 4" key="1">
    <citation type="submission" date="2018-08" db="EMBL/GenBank/DDBJ databases">
        <title>Bacillus jemisoniae sp. nov., Bacillus chryseoplanitiae sp. nov., Bacillus resnikiae sp. nov., and Bacillus frankliniae sp. nov., isolated from Viking spacecraft and associated surfaces.</title>
        <authorList>
            <person name="Seuylemezian A."/>
            <person name="Vaishampayan P."/>
        </authorList>
    </citation>
    <scope>NUCLEOTIDE SEQUENCE [LARGE SCALE GENOMIC DNA]</scope>
    <source>
        <strain evidence="3 4">JJ-247</strain>
    </source>
</reference>
<dbReference type="Gene3D" id="3.10.580.10">
    <property type="entry name" value="CBS-domain"/>
    <property type="match status" value="1"/>
</dbReference>
<gene>
    <name evidence="3" type="ORF">D1970_10100</name>
</gene>
<keyword evidence="1" id="KW-0129">CBS domain</keyword>
<dbReference type="PROSITE" id="PS51371">
    <property type="entry name" value="CBS"/>
    <property type="match status" value="1"/>
</dbReference>
<protein>
    <submittedName>
        <fullName evidence="3">CBS domain-containing protein</fullName>
    </submittedName>
</protein>
<name>A0A398B7C9_9BACI</name>
<accession>A0A398B7C9</accession>
<dbReference type="Pfam" id="PF00571">
    <property type="entry name" value="CBS"/>
    <property type="match status" value="1"/>
</dbReference>
<evidence type="ECO:0000313" key="3">
    <source>
        <dbReference type="EMBL" id="RID85865.1"/>
    </source>
</evidence>
<evidence type="ECO:0000259" key="2">
    <source>
        <dbReference type="PROSITE" id="PS51371"/>
    </source>
</evidence>
<comment type="caution">
    <text evidence="3">The sequence shown here is derived from an EMBL/GenBank/DDBJ whole genome shotgun (WGS) entry which is preliminary data.</text>
</comment>
<dbReference type="RefSeq" id="WP_119112718.1">
    <property type="nucleotide sequence ID" value="NZ_CBCSEO010000002.1"/>
</dbReference>
<dbReference type="SUPFAM" id="SSF54631">
    <property type="entry name" value="CBS-domain pair"/>
    <property type="match status" value="1"/>
</dbReference>
<feature type="domain" description="CBS" evidence="2">
    <location>
        <begin position="7"/>
        <end position="63"/>
    </location>
</feature>